<feature type="region of interest" description="Disordered" evidence="1">
    <location>
        <begin position="96"/>
        <end position="116"/>
    </location>
</feature>
<dbReference type="SUPFAM" id="SSF52833">
    <property type="entry name" value="Thioredoxin-like"/>
    <property type="match status" value="1"/>
</dbReference>
<dbReference type="PANTHER" id="PTHR45669">
    <property type="entry name" value="GLUTAREDOXIN DOMAIN-CONTAINING CYSTEINE-RICH PROTEIN CG12206-RELATED"/>
    <property type="match status" value="1"/>
</dbReference>
<dbReference type="InterPro" id="IPR002109">
    <property type="entry name" value="Glutaredoxin"/>
</dbReference>
<organism evidence="3 4">
    <name type="scientific">Erythranthe guttata</name>
    <name type="common">Yellow monkey flower</name>
    <name type="synonym">Mimulus guttatus</name>
    <dbReference type="NCBI Taxonomy" id="4155"/>
    <lineage>
        <taxon>Eukaryota</taxon>
        <taxon>Viridiplantae</taxon>
        <taxon>Streptophyta</taxon>
        <taxon>Embryophyta</taxon>
        <taxon>Tracheophyta</taxon>
        <taxon>Spermatophyta</taxon>
        <taxon>Magnoliopsida</taxon>
        <taxon>eudicotyledons</taxon>
        <taxon>Gunneridae</taxon>
        <taxon>Pentapetalae</taxon>
        <taxon>asterids</taxon>
        <taxon>lamiids</taxon>
        <taxon>Lamiales</taxon>
        <taxon>Phrymaceae</taxon>
        <taxon>Erythranthe</taxon>
    </lineage>
</organism>
<dbReference type="EMBL" id="KI632289">
    <property type="protein sequence ID" value="EYU19855.1"/>
    <property type="molecule type" value="Genomic_DNA"/>
</dbReference>
<gene>
    <name evidence="3" type="ORF">MIMGU_mgv1a009488mg</name>
</gene>
<feature type="domain" description="Glutaredoxin" evidence="2">
    <location>
        <begin position="197"/>
        <end position="263"/>
    </location>
</feature>
<dbReference type="CDD" id="cd03031">
    <property type="entry name" value="GRX_GRX_like"/>
    <property type="match status" value="1"/>
</dbReference>
<reference evidence="3 4" key="1">
    <citation type="journal article" date="2013" name="Proc. Natl. Acad. Sci. U.S.A.">
        <title>Fine-scale variation in meiotic recombination in Mimulus inferred from population shotgun sequencing.</title>
        <authorList>
            <person name="Hellsten U."/>
            <person name="Wright K.M."/>
            <person name="Jenkins J."/>
            <person name="Shu S."/>
            <person name="Yuan Y."/>
            <person name="Wessler S.R."/>
            <person name="Schmutz J."/>
            <person name="Willis J.H."/>
            <person name="Rokhsar D.S."/>
        </authorList>
    </citation>
    <scope>NUCLEOTIDE SEQUENCE [LARGE SCALE GENOMIC DNA]</scope>
    <source>
        <strain evidence="4">cv. DUN x IM62</strain>
    </source>
</reference>
<evidence type="ECO:0000256" key="1">
    <source>
        <dbReference type="SAM" id="MobiDB-lite"/>
    </source>
</evidence>
<name>A0A022Q031_ERYGU</name>
<proteinExistence type="predicted"/>
<dbReference type="OMA" id="CPCEGCA"/>
<sequence>MKGVKGKLIKKLKTIKTIGYLKPERILQVNAVDGYFHTSPPKSTPVLSRTPFATIHESPKRNRNENILHFQEPEIIDVSELMKDLEDQEPDFYTDKENIRPEKTGAKTPDCDNPESFRRPDLNSGTLFDPNLLAAFKQAVLEAKELEAERRSRIFEESILREDSYEPPSKSRKIDQIMKNPITEFEERCPPGGGESIVLYTTGIRGIRKTFEDCTKIRSLLQNLKVSFFERDVSMHSEFKEEMWRILGGKFVPPRLFIKGRYIGGAEEVLGLHEQGKLKPLIEGIPIDRNEGPCEGCAGFRFVVCFDCSGSQKILPENGGESVDCSECNENGVIVCPFCC</sequence>
<dbReference type="STRING" id="4155.A0A022Q031"/>
<evidence type="ECO:0000313" key="3">
    <source>
        <dbReference type="EMBL" id="EYU19855.1"/>
    </source>
</evidence>
<dbReference type="InterPro" id="IPR036249">
    <property type="entry name" value="Thioredoxin-like_sf"/>
</dbReference>
<dbReference type="PhylomeDB" id="A0A022Q031"/>
<evidence type="ECO:0000313" key="4">
    <source>
        <dbReference type="Proteomes" id="UP000030748"/>
    </source>
</evidence>
<accession>A0A022Q031</accession>
<dbReference type="OrthoDB" id="423313at2759"/>
<evidence type="ECO:0000259" key="2">
    <source>
        <dbReference type="Pfam" id="PF00462"/>
    </source>
</evidence>
<dbReference type="eggNOG" id="KOG2824">
    <property type="taxonomic scope" value="Eukaryota"/>
</dbReference>
<dbReference type="PROSITE" id="PS51354">
    <property type="entry name" value="GLUTAREDOXIN_2"/>
    <property type="match status" value="1"/>
</dbReference>
<dbReference type="KEGG" id="egt:105977402"/>
<dbReference type="PANTHER" id="PTHR45669:SF28">
    <property type="entry name" value="GLUTAREDOXIN DOMAIN-CONTAINING PROTEIN"/>
    <property type="match status" value="1"/>
</dbReference>
<feature type="compositionally biased region" description="Basic and acidic residues" evidence="1">
    <location>
        <begin position="96"/>
        <end position="105"/>
    </location>
</feature>
<dbReference type="Proteomes" id="UP000030748">
    <property type="component" value="Unassembled WGS sequence"/>
</dbReference>
<dbReference type="Gene3D" id="3.40.30.10">
    <property type="entry name" value="Glutaredoxin"/>
    <property type="match status" value="1"/>
</dbReference>
<dbReference type="Pfam" id="PF23733">
    <property type="entry name" value="GRXCR1-2_C"/>
    <property type="match status" value="1"/>
</dbReference>
<keyword evidence="4" id="KW-1185">Reference proteome</keyword>
<protein>
    <recommendedName>
        <fullName evidence="2">Glutaredoxin domain-containing protein</fullName>
    </recommendedName>
</protein>
<dbReference type="AlphaFoldDB" id="A0A022Q031"/>
<dbReference type="Pfam" id="PF00462">
    <property type="entry name" value="Glutaredoxin"/>
    <property type="match status" value="1"/>
</dbReference>